<organism evidence="1 2">
    <name type="scientific">Anthostomella pinea</name>
    <dbReference type="NCBI Taxonomy" id="933095"/>
    <lineage>
        <taxon>Eukaryota</taxon>
        <taxon>Fungi</taxon>
        <taxon>Dikarya</taxon>
        <taxon>Ascomycota</taxon>
        <taxon>Pezizomycotina</taxon>
        <taxon>Sordariomycetes</taxon>
        <taxon>Xylariomycetidae</taxon>
        <taxon>Xylariales</taxon>
        <taxon>Xylariaceae</taxon>
        <taxon>Anthostomella</taxon>
    </lineage>
</organism>
<gene>
    <name evidence="1" type="ORF">KHLLAP_LOCUS13489</name>
</gene>
<dbReference type="EMBL" id="CAUWAG010000020">
    <property type="protein sequence ID" value="CAJ2513021.1"/>
    <property type="molecule type" value="Genomic_DNA"/>
</dbReference>
<dbReference type="PANTHER" id="PTHR38790">
    <property type="entry name" value="2EXR DOMAIN-CONTAINING PROTEIN-RELATED"/>
    <property type="match status" value="1"/>
</dbReference>
<reference evidence="1" key="1">
    <citation type="submission" date="2023-10" db="EMBL/GenBank/DDBJ databases">
        <authorList>
            <person name="Hackl T."/>
        </authorList>
    </citation>
    <scope>NUCLEOTIDE SEQUENCE</scope>
</reference>
<accession>A0AAI8VXR5</accession>
<name>A0AAI8VXR5_9PEZI</name>
<comment type="caution">
    <text evidence="1">The sequence shown here is derived from an EMBL/GenBank/DDBJ whole genome shotgun (WGS) entry which is preliminary data.</text>
</comment>
<sequence>MESPLMYVPAEVRLMIYEHLFNDDGNQYLSIRTATANKLPQTATRTRSRYYVLDRSPHRRCHKTTYHLATKTVRFCAALMQANRTIHEETSCLLYGGHAFDFGVDIEAIQPFLSDLTSASRALVSAVSLTKRGPAVPLYCESDRADWRTACRFLRDHCGASIHKLRLVVQGERPSGPSDGPAEFSADDLRLLAGIRHESLEWVGELAALRGLRELEVVADVRACPAPVTSDMVVFAAFSASIEKGLTEFLRERLGLLS</sequence>
<dbReference type="PANTHER" id="PTHR38790:SF4">
    <property type="entry name" value="2EXR DOMAIN-CONTAINING PROTEIN"/>
    <property type="match status" value="1"/>
</dbReference>
<dbReference type="AlphaFoldDB" id="A0AAI8VXR5"/>
<proteinExistence type="predicted"/>
<evidence type="ECO:0000313" key="1">
    <source>
        <dbReference type="EMBL" id="CAJ2513021.1"/>
    </source>
</evidence>
<protein>
    <submittedName>
        <fullName evidence="1">Uu.00g011400.m01.CDS01</fullName>
    </submittedName>
</protein>
<keyword evidence="2" id="KW-1185">Reference proteome</keyword>
<evidence type="ECO:0000313" key="2">
    <source>
        <dbReference type="Proteomes" id="UP001295740"/>
    </source>
</evidence>
<dbReference type="Proteomes" id="UP001295740">
    <property type="component" value="Unassembled WGS sequence"/>
</dbReference>